<proteinExistence type="predicted"/>
<dbReference type="Gene3D" id="3.40.630.100">
    <property type="entry name" value="Poly-gamma-glutamate hydrolase, zinc-binding motif"/>
    <property type="match status" value="1"/>
</dbReference>
<reference evidence="1 2" key="1">
    <citation type="submission" date="2017-01" db="EMBL/GenBank/DDBJ databases">
        <title>Bacillus phylogenomics.</title>
        <authorList>
            <person name="Dunlap C."/>
        </authorList>
    </citation>
    <scope>NUCLEOTIDE SEQUENCE [LARGE SCALE GENOMIC DNA]</scope>
    <source>
        <strain evidence="1 2">NRRL B-41282</strain>
    </source>
</reference>
<comment type="caution">
    <text evidence="1">The sequence shown here is derived from an EMBL/GenBank/DDBJ whole genome shotgun (WGS) entry which is preliminary data.</text>
</comment>
<name>A0A1R1QG81_9BACI</name>
<gene>
    <name evidence="1" type="ORF">BW143_15565</name>
</gene>
<accession>A0A1R1QG81</accession>
<keyword evidence="2" id="KW-1185">Reference proteome</keyword>
<dbReference type="Proteomes" id="UP000187367">
    <property type="component" value="Unassembled WGS sequence"/>
</dbReference>
<dbReference type="OrthoDB" id="7721587at2"/>
<dbReference type="EMBL" id="MTJL01000030">
    <property type="protein sequence ID" value="OMI02908.1"/>
    <property type="molecule type" value="Genomic_DNA"/>
</dbReference>
<dbReference type="InterPro" id="IPR038128">
    <property type="entry name" value="Gamma_PGA_hydro_sf"/>
</dbReference>
<dbReference type="Pfam" id="PF05908">
    <property type="entry name" value="Gamma_PGA_hydro"/>
    <property type="match status" value="1"/>
</dbReference>
<dbReference type="InterPro" id="IPR008585">
    <property type="entry name" value="Gamma_PGA_hydro"/>
</dbReference>
<organism evidence="1 2">
    <name type="scientific">Bacillus swezeyi</name>
    <dbReference type="NCBI Taxonomy" id="1925020"/>
    <lineage>
        <taxon>Bacteria</taxon>
        <taxon>Bacillati</taxon>
        <taxon>Bacillota</taxon>
        <taxon>Bacilli</taxon>
        <taxon>Bacillales</taxon>
        <taxon>Bacillaceae</taxon>
        <taxon>Bacillus</taxon>
    </lineage>
</organism>
<sequence>MKPAKVSLLHRMLHGLKQRVDCNTANHFTAINRFVNILLISAVISFPSFAMAHGITFQSGDKYTSFEELKNNEDPSDYRIATKQAGSQMLIMAIHGGGIEPGTSEIANELSQSYSMYLFEGLKPSGNTDLHITSIRFDEPIALDMAASHQYIMSLHGYYEEDRDIKVGGTDRVKINRLVQELKQSGFPAEMLKNDDKYAGTHPDNIANKSISGLSIQLEMSTGFRKSLFDQFTLKDRASTQNETFYRFTKLLSDFLQENYEAGGGFSSGITKHLLIWLKEVFCG</sequence>
<dbReference type="RefSeq" id="WP_076758680.1">
    <property type="nucleotide sequence ID" value="NZ_JARMMK010000008.1"/>
</dbReference>
<evidence type="ECO:0000313" key="1">
    <source>
        <dbReference type="EMBL" id="OMI02908.1"/>
    </source>
</evidence>
<protein>
    <submittedName>
        <fullName evidence="1">Replication protein</fullName>
    </submittedName>
</protein>
<evidence type="ECO:0000313" key="2">
    <source>
        <dbReference type="Proteomes" id="UP000187367"/>
    </source>
</evidence>
<accession>A0A1R1S2E3</accession>
<dbReference type="AlphaFoldDB" id="A0A1R1QG81"/>